<dbReference type="RefSeq" id="WP_014772176.1">
    <property type="nucleotide sequence ID" value="NC_018010.1"/>
</dbReference>
<dbReference type="STRING" id="866536.Belba_1584"/>
<dbReference type="EMBL" id="CP003281">
    <property type="protein sequence ID" value="AFL84191.1"/>
    <property type="molecule type" value="Genomic_DNA"/>
</dbReference>
<dbReference type="HOGENOM" id="CLU_690127_0_0_10"/>
<name>I3Z4M3_BELBD</name>
<gene>
    <name evidence="1" type="ordered locus">Belba_1584</name>
</gene>
<proteinExistence type="predicted"/>
<dbReference type="InterPro" id="IPR023346">
    <property type="entry name" value="Lysozyme-like_dom_sf"/>
</dbReference>
<accession>I3Z4M3</accession>
<reference evidence="2" key="1">
    <citation type="submission" date="2012-06" db="EMBL/GenBank/DDBJ databases">
        <title>The complete genome of Belliella baltica DSM 15883.</title>
        <authorList>
            <person name="Lucas S."/>
            <person name="Copeland A."/>
            <person name="Lapidus A."/>
            <person name="Goodwin L."/>
            <person name="Pitluck S."/>
            <person name="Peters L."/>
            <person name="Mikhailova N."/>
            <person name="Davenport K."/>
            <person name="Kyrpides N."/>
            <person name="Mavromatis K."/>
            <person name="Pagani I."/>
            <person name="Ivanova N."/>
            <person name="Ovchinnikova G."/>
            <person name="Zeytun A."/>
            <person name="Detter J.C."/>
            <person name="Han C."/>
            <person name="Land M."/>
            <person name="Hauser L."/>
            <person name="Markowitz V."/>
            <person name="Cheng J.-F."/>
            <person name="Hugenholtz P."/>
            <person name="Woyke T."/>
            <person name="Wu D."/>
            <person name="Tindall B."/>
            <person name="Pomrenke H."/>
            <person name="Brambilla E."/>
            <person name="Klenk H.-P."/>
            <person name="Eisen J.A."/>
        </authorList>
    </citation>
    <scope>NUCLEOTIDE SEQUENCE [LARGE SCALE GENOMIC DNA]</scope>
    <source>
        <strain evidence="2">DSM 15883 / CIP 108006 / LMG 21964 / BA134</strain>
    </source>
</reference>
<dbReference type="Gene3D" id="1.10.530.10">
    <property type="match status" value="1"/>
</dbReference>
<dbReference type="Proteomes" id="UP000006050">
    <property type="component" value="Chromosome"/>
</dbReference>
<evidence type="ECO:0000313" key="2">
    <source>
        <dbReference type="Proteomes" id="UP000006050"/>
    </source>
</evidence>
<dbReference type="KEGG" id="bbd:Belba_1584"/>
<dbReference type="SUPFAM" id="SSF53955">
    <property type="entry name" value="Lysozyme-like"/>
    <property type="match status" value="1"/>
</dbReference>
<sequence length="399" mass="45093">MFIKKLEGAEYSPLLVRFYSLQENIDQVSYNHIPKDWNGIIEAFGMNDGHYITFSFKEGQMVSYSKVLLEDTRASKQIGVNKSTTCITSIVENPSYVVCYESIYDCTIYSGGTSIITYCVDTGSSGPGGSSPGGDSFCEEFDCYAFPGGGDLGGEFEEDDPCKTSKEDLKNAFPDAPDSFLGELEKFVNKHSKDFGIDSKEKMNHFLAQAAHESTNYLGKTFSALEENLNYRWEKLGTKDNFETYFNPISNPTANSLKANPNDFKRSENSDFVDPVKLANYVYARKQLGNTSQGDGYKYRGRGIFQITGKYNYEQFNKFYNEKFNANIDLIKNPEMVSNNIELAVISALWYFENKVLKKIDINEFTNIKKVTQLVNGGENGLPHRRELFNKVKDIINCI</sequence>
<protein>
    <submittedName>
        <fullName evidence="1">Putative chitinase</fullName>
    </submittedName>
</protein>
<keyword evidence="2" id="KW-1185">Reference proteome</keyword>
<evidence type="ECO:0000313" key="1">
    <source>
        <dbReference type="EMBL" id="AFL84191.1"/>
    </source>
</evidence>
<dbReference type="eggNOG" id="COG3179">
    <property type="taxonomic scope" value="Bacteria"/>
</dbReference>
<dbReference type="AlphaFoldDB" id="I3Z4M3"/>
<organism evidence="1 2">
    <name type="scientific">Belliella baltica (strain DSM 15883 / CIP 108006 / LMG 21964 / BA134)</name>
    <dbReference type="NCBI Taxonomy" id="866536"/>
    <lineage>
        <taxon>Bacteria</taxon>
        <taxon>Pseudomonadati</taxon>
        <taxon>Bacteroidota</taxon>
        <taxon>Cytophagia</taxon>
        <taxon>Cytophagales</taxon>
        <taxon>Cyclobacteriaceae</taxon>
        <taxon>Belliella</taxon>
    </lineage>
</organism>